<name>A0A4S4FDJ9_9MICO</name>
<feature type="region of interest" description="Disordered" evidence="2">
    <location>
        <begin position="259"/>
        <end position="280"/>
    </location>
</feature>
<feature type="compositionally biased region" description="Pro residues" evidence="2">
    <location>
        <begin position="267"/>
        <end position="280"/>
    </location>
</feature>
<keyword evidence="6" id="KW-1185">Reference proteome</keyword>
<feature type="transmembrane region" description="Helical" evidence="3">
    <location>
        <begin position="20"/>
        <end position="39"/>
    </location>
</feature>
<dbReference type="SUPFAM" id="SSF103481">
    <property type="entry name" value="Multidrug resistance efflux transporter EmrE"/>
    <property type="match status" value="1"/>
</dbReference>
<feature type="transmembrane region" description="Helical" evidence="3">
    <location>
        <begin position="101"/>
        <end position="120"/>
    </location>
</feature>
<feature type="transmembrane region" description="Helical" evidence="3">
    <location>
        <begin position="157"/>
        <end position="179"/>
    </location>
</feature>
<evidence type="ECO:0000256" key="2">
    <source>
        <dbReference type="SAM" id="MobiDB-lite"/>
    </source>
</evidence>
<dbReference type="InterPro" id="IPR037185">
    <property type="entry name" value="EmrE-like"/>
</dbReference>
<proteinExistence type="inferred from homology"/>
<keyword evidence="3" id="KW-0812">Transmembrane</keyword>
<dbReference type="EMBL" id="SSSM01000007">
    <property type="protein sequence ID" value="THG28161.1"/>
    <property type="molecule type" value="Genomic_DNA"/>
</dbReference>
<dbReference type="Proteomes" id="UP000309133">
    <property type="component" value="Unassembled WGS sequence"/>
</dbReference>
<evidence type="ECO:0000256" key="3">
    <source>
        <dbReference type="SAM" id="Phobius"/>
    </source>
</evidence>
<gene>
    <name evidence="5" type="ORF">E6C64_18645</name>
</gene>
<feature type="transmembrane region" description="Helical" evidence="3">
    <location>
        <begin position="126"/>
        <end position="145"/>
    </location>
</feature>
<dbReference type="GO" id="GO:0016020">
    <property type="term" value="C:membrane"/>
    <property type="evidence" value="ECO:0007669"/>
    <property type="project" value="InterPro"/>
</dbReference>
<accession>A0A4S4FDJ9</accession>
<keyword evidence="3" id="KW-0472">Membrane</keyword>
<reference evidence="5 6" key="1">
    <citation type="submission" date="2019-04" db="EMBL/GenBank/DDBJ databases">
        <authorList>
            <person name="Jiang L."/>
        </authorList>
    </citation>
    <scope>NUCLEOTIDE SEQUENCE [LARGE SCALE GENOMIC DNA]</scope>
    <source>
        <strain evidence="5 6">YIM 131853</strain>
    </source>
</reference>
<feature type="transmembrane region" description="Helical" evidence="3">
    <location>
        <begin position="75"/>
        <end position="94"/>
    </location>
</feature>
<feature type="domain" description="EamA" evidence="4">
    <location>
        <begin position="126"/>
        <end position="253"/>
    </location>
</feature>
<keyword evidence="3" id="KW-1133">Transmembrane helix</keyword>
<evidence type="ECO:0000256" key="1">
    <source>
        <dbReference type="ARBA" id="ARBA00007362"/>
    </source>
</evidence>
<feature type="transmembrane region" description="Helical" evidence="3">
    <location>
        <begin position="241"/>
        <end position="257"/>
    </location>
</feature>
<evidence type="ECO:0000313" key="6">
    <source>
        <dbReference type="Proteomes" id="UP000309133"/>
    </source>
</evidence>
<feature type="transmembrane region" description="Helical" evidence="3">
    <location>
        <begin position="51"/>
        <end position="69"/>
    </location>
</feature>
<dbReference type="InterPro" id="IPR000620">
    <property type="entry name" value="EamA_dom"/>
</dbReference>
<protein>
    <submittedName>
        <fullName evidence="5">EamA family transporter</fullName>
    </submittedName>
</protein>
<feature type="transmembrane region" description="Helical" evidence="3">
    <location>
        <begin position="215"/>
        <end position="235"/>
    </location>
</feature>
<dbReference type="OrthoDB" id="9815120at2"/>
<sequence length="280" mass="28609">MFSVQLGIGLSTHLFDAVGPAGVAFLRIALGAIVLLVIVRPKLRGLSRSSLLATALLGVSTAILTLAFTEAVARIPLGMASTIEFLGPLAVAAIRTRKRSNLVWPVLALIGVVTLTRPWLGQVDLVGILFAALAACCWAAYIVLTQKVGDAIEGFQGLALSMTVAAITLAPFGAVAAVSGFTPEIGLQALGLALLVPVIPFALELMALRRMTLPAFGTLMALEPGIATVIGVVLLAQAPDVLQVVGLVLVVAAGIGAQRTGGRRTPVPAPDPSVPAPAPS</sequence>
<dbReference type="Pfam" id="PF00892">
    <property type="entry name" value="EamA"/>
    <property type="match status" value="1"/>
</dbReference>
<comment type="similarity">
    <text evidence="1">Belongs to the EamA transporter family.</text>
</comment>
<evidence type="ECO:0000313" key="5">
    <source>
        <dbReference type="EMBL" id="THG28161.1"/>
    </source>
</evidence>
<evidence type="ECO:0000259" key="4">
    <source>
        <dbReference type="Pfam" id="PF00892"/>
    </source>
</evidence>
<dbReference type="AlphaFoldDB" id="A0A4S4FDJ9"/>
<comment type="caution">
    <text evidence="5">The sequence shown here is derived from an EMBL/GenBank/DDBJ whole genome shotgun (WGS) entry which is preliminary data.</text>
</comment>
<feature type="transmembrane region" description="Helical" evidence="3">
    <location>
        <begin position="185"/>
        <end position="203"/>
    </location>
</feature>
<organism evidence="5 6">
    <name type="scientific">Naasia lichenicola</name>
    <dbReference type="NCBI Taxonomy" id="2565933"/>
    <lineage>
        <taxon>Bacteria</taxon>
        <taxon>Bacillati</taxon>
        <taxon>Actinomycetota</taxon>
        <taxon>Actinomycetes</taxon>
        <taxon>Micrococcales</taxon>
        <taxon>Microbacteriaceae</taxon>
        <taxon>Naasia</taxon>
    </lineage>
</organism>